<sequence>MPRLMRASSPLLFLLSSLLLSSTASALCFRPNGSVDANPEYVPCSTDLSSPLSNICCATNRPEERGPDICTPNGLCQVGVKKGEKPRDPTWTKPQCKNKDWKGCMEVCGQDDMAFVTPCDTAAGNSSRRWCCGYQNTDCCNEDTKLAIETLALKFGDPINPTSSSLSPISLPTAATGVSSLSPPPLAPTNPSSPTSSNANTAQEIKPEDEGISTGAKAGLGIGIALAILAILAAGYFLGTHLRNRKNGHHGPTGPYNHMPNPYAADRSYPPHPQYPNAVYSNHPGYQADMQGRGAGAGTMVYYKYEADDATRMELPEQMRYEVDSSRSNVGLAELPGDEKAKVDVEVSVVSVNEKAPR</sequence>
<keyword evidence="3" id="KW-0732">Signal</keyword>
<evidence type="ECO:0000256" key="2">
    <source>
        <dbReference type="SAM" id="Phobius"/>
    </source>
</evidence>
<feature type="region of interest" description="Disordered" evidence="1">
    <location>
        <begin position="174"/>
        <end position="209"/>
    </location>
</feature>
<feature type="signal peptide" evidence="3">
    <location>
        <begin position="1"/>
        <end position="26"/>
    </location>
</feature>
<keyword evidence="2" id="KW-0812">Transmembrane</keyword>
<feature type="compositionally biased region" description="Low complexity" evidence="1">
    <location>
        <begin position="189"/>
        <end position="202"/>
    </location>
</feature>
<feature type="chain" id="PRO_5016155557" description="Mid2 domain-containing protein" evidence="3">
    <location>
        <begin position="27"/>
        <end position="358"/>
    </location>
</feature>
<dbReference type="AlphaFoldDB" id="A0A2V1DWI3"/>
<keyword evidence="5" id="KW-1185">Reference proteome</keyword>
<dbReference type="OrthoDB" id="5215637at2759"/>
<keyword evidence="2" id="KW-0472">Membrane</keyword>
<evidence type="ECO:0008006" key="6">
    <source>
        <dbReference type="Google" id="ProtNLM"/>
    </source>
</evidence>
<dbReference type="STRING" id="97972.A0A2V1DWI3"/>
<proteinExistence type="predicted"/>
<evidence type="ECO:0000313" key="4">
    <source>
        <dbReference type="EMBL" id="PVI02531.1"/>
    </source>
</evidence>
<dbReference type="Proteomes" id="UP000244855">
    <property type="component" value="Unassembled WGS sequence"/>
</dbReference>
<keyword evidence="2" id="KW-1133">Transmembrane helix</keyword>
<dbReference type="EMBL" id="KZ805342">
    <property type="protein sequence ID" value="PVI02531.1"/>
    <property type="molecule type" value="Genomic_DNA"/>
</dbReference>
<gene>
    <name evidence="4" type="ORF">DM02DRAFT_612929</name>
</gene>
<evidence type="ECO:0000256" key="3">
    <source>
        <dbReference type="SAM" id="SignalP"/>
    </source>
</evidence>
<organism evidence="4 5">
    <name type="scientific">Periconia macrospinosa</name>
    <dbReference type="NCBI Taxonomy" id="97972"/>
    <lineage>
        <taxon>Eukaryota</taxon>
        <taxon>Fungi</taxon>
        <taxon>Dikarya</taxon>
        <taxon>Ascomycota</taxon>
        <taxon>Pezizomycotina</taxon>
        <taxon>Dothideomycetes</taxon>
        <taxon>Pleosporomycetidae</taxon>
        <taxon>Pleosporales</taxon>
        <taxon>Massarineae</taxon>
        <taxon>Periconiaceae</taxon>
        <taxon>Periconia</taxon>
    </lineage>
</organism>
<name>A0A2V1DWI3_9PLEO</name>
<evidence type="ECO:0000313" key="5">
    <source>
        <dbReference type="Proteomes" id="UP000244855"/>
    </source>
</evidence>
<evidence type="ECO:0000256" key="1">
    <source>
        <dbReference type="SAM" id="MobiDB-lite"/>
    </source>
</evidence>
<feature type="transmembrane region" description="Helical" evidence="2">
    <location>
        <begin position="218"/>
        <end position="238"/>
    </location>
</feature>
<accession>A0A2V1DWI3</accession>
<reference evidence="4 5" key="1">
    <citation type="journal article" date="2018" name="Sci. Rep.">
        <title>Comparative genomics provides insights into the lifestyle and reveals functional heterogeneity of dark septate endophytic fungi.</title>
        <authorList>
            <person name="Knapp D.G."/>
            <person name="Nemeth J.B."/>
            <person name="Barry K."/>
            <person name="Hainaut M."/>
            <person name="Henrissat B."/>
            <person name="Johnson J."/>
            <person name="Kuo A."/>
            <person name="Lim J.H.P."/>
            <person name="Lipzen A."/>
            <person name="Nolan M."/>
            <person name="Ohm R.A."/>
            <person name="Tamas L."/>
            <person name="Grigoriev I.V."/>
            <person name="Spatafora J.W."/>
            <person name="Nagy L.G."/>
            <person name="Kovacs G.M."/>
        </authorList>
    </citation>
    <scope>NUCLEOTIDE SEQUENCE [LARGE SCALE GENOMIC DNA]</scope>
    <source>
        <strain evidence="4 5">DSE2036</strain>
    </source>
</reference>
<protein>
    <recommendedName>
        <fullName evidence="6">Mid2 domain-containing protein</fullName>
    </recommendedName>
</protein>